<dbReference type="Gene3D" id="1.25.40.10">
    <property type="entry name" value="Tetratricopeptide repeat domain"/>
    <property type="match status" value="1"/>
</dbReference>
<dbReference type="InterPro" id="IPR018936">
    <property type="entry name" value="PI3/4_kinase_CS"/>
</dbReference>
<dbReference type="CDD" id="cd00892">
    <property type="entry name" value="PIKKc_ATR"/>
    <property type="match status" value="1"/>
</dbReference>
<comment type="catalytic activity">
    <reaction evidence="12">
        <text>L-threonyl-[protein] + ATP = O-phospho-L-threonyl-[protein] + ADP + H(+)</text>
        <dbReference type="Rhea" id="RHEA:46608"/>
        <dbReference type="Rhea" id="RHEA-COMP:11060"/>
        <dbReference type="Rhea" id="RHEA-COMP:11605"/>
        <dbReference type="ChEBI" id="CHEBI:15378"/>
        <dbReference type="ChEBI" id="CHEBI:30013"/>
        <dbReference type="ChEBI" id="CHEBI:30616"/>
        <dbReference type="ChEBI" id="CHEBI:61977"/>
        <dbReference type="ChEBI" id="CHEBI:456216"/>
        <dbReference type="EC" id="2.7.11.1"/>
    </reaction>
</comment>
<dbReference type="PROSITE" id="PS51189">
    <property type="entry name" value="FAT"/>
    <property type="match status" value="1"/>
</dbReference>
<keyword evidence="9" id="KW-0067">ATP-binding</keyword>
<dbReference type="InterPro" id="IPR056802">
    <property type="entry name" value="ATR-like_M-HEAT"/>
</dbReference>
<protein>
    <recommendedName>
        <fullName evidence="3">non-specific serine/threonine protein kinase</fullName>
        <ecNumber evidence="3">2.7.11.1</ecNumber>
    </recommendedName>
</protein>
<dbReference type="GO" id="GO:0005694">
    <property type="term" value="C:chromosome"/>
    <property type="evidence" value="ECO:0007669"/>
    <property type="project" value="TreeGrafter"/>
</dbReference>
<comment type="subcellular location">
    <subcellularLocation>
        <location evidence="1">Nucleus</location>
    </subcellularLocation>
</comment>
<evidence type="ECO:0000256" key="5">
    <source>
        <dbReference type="ARBA" id="ARBA00022679"/>
    </source>
</evidence>
<evidence type="ECO:0000313" key="17">
    <source>
        <dbReference type="EMBL" id="KAH8096675.1"/>
    </source>
</evidence>
<keyword evidence="11" id="KW-0539">Nucleus</keyword>
<evidence type="ECO:0000256" key="1">
    <source>
        <dbReference type="ARBA" id="ARBA00004123"/>
    </source>
</evidence>
<dbReference type="PROSITE" id="PS50290">
    <property type="entry name" value="PI3_4_KINASE_3"/>
    <property type="match status" value="1"/>
</dbReference>
<dbReference type="InterPro" id="IPR014009">
    <property type="entry name" value="PIK_FAT"/>
</dbReference>
<dbReference type="InterPro" id="IPR012993">
    <property type="entry name" value="UME"/>
</dbReference>
<dbReference type="EC" id="2.7.11.1" evidence="3"/>
<evidence type="ECO:0000259" key="16">
    <source>
        <dbReference type="PROSITE" id="PS51190"/>
    </source>
</evidence>
<dbReference type="PROSITE" id="PS51190">
    <property type="entry name" value="FATC"/>
    <property type="match status" value="1"/>
</dbReference>
<dbReference type="InterPro" id="IPR011990">
    <property type="entry name" value="TPR-like_helical_dom_sf"/>
</dbReference>
<dbReference type="Pfam" id="PF25030">
    <property type="entry name" value="M-HEAT_ATR"/>
    <property type="match status" value="1"/>
</dbReference>
<dbReference type="Pfam" id="PF00454">
    <property type="entry name" value="PI3_PI4_kinase"/>
    <property type="match status" value="1"/>
</dbReference>
<dbReference type="SUPFAM" id="SSF48371">
    <property type="entry name" value="ARM repeat"/>
    <property type="match status" value="1"/>
</dbReference>
<feature type="non-terminal residue" evidence="17">
    <location>
        <position position="1980"/>
    </location>
</feature>
<comment type="caution">
    <text evidence="17">The sequence shown here is derived from an EMBL/GenBank/DDBJ whole genome shotgun (WGS) entry which is preliminary data.</text>
</comment>
<dbReference type="Proteomes" id="UP000813824">
    <property type="component" value="Unassembled WGS sequence"/>
</dbReference>
<evidence type="ECO:0000256" key="7">
    <source>
        <dbReference type="ARBA" id="ARBA00022763"/>
    </source>
</evidence>
<evidence type="ECO:0000256" key="11">
    <source>
        <dbReference type="ARBA" id="ARBA00023242"/>
    </source>
</evidence>
<evidence type="ECO:0000256" key="4">
    <source>
        <dbReference type="ARBA" id="ARBA00022527"/>
    </source>
</evidence>
<dbReference type="PANTHER" id="PTHR11139:SF125">
    <property type="entry name" value="SERINE_THREONINE-PROTEIN KINASE MEC1"/>
    <property type="match status" value="1"/>
</dbReference>
<evidence type="ECO:0000256" key="8">
    <source>
        <dbReference type="ARBA" id="ARBA00022777"/>
    </source>
</evidence>
<keyword evidence="4" id="KW-0723">Serine/threonine-protein kinase</keyword>
<dbReference type="InterPro" id="IPR000403">
    <property type="entry name" value="PI3/4_kinase_cat_dom"/>
</dbReference>
<dbReference type="GO" id="GO:0000723">
    <property type="term" value="P:telomere maintenance"/>
    <property type="evidence" value="ECO:0007669"/>
    <property type="project" value="TreeGrafter"/>
</dbReference>
<keyword evidence="10" id="KW-0234">DNA repair</keyword>
<dbReference type="SUPFAM" id="SSF56112">
    <property type="entry name" value="Protein kinase-like (PK-like)"/>
    <property type="match status" value="1"/>
</dbReference>
<dbReference type="Gene3D" id="3.30.1010.10">
    <property type="entry name" value="Phosphatidylinositol 3-kinase Catalytic Subunit, Chain A, domain 4"/>
    <property type="match status" value="1"/>
</dbReference>
<dbReference type="GO" id="GO:0004674">
    <property type="term" value="F:protein serine/threonine kinase activity"/>
    <property type="evidence" value="ECO:0007669"/>
    <property type="project" value="UniProtKB-KW"/>
</dbReference>
<dbReference type="GO" id="GO:0005524">
    <property type="term" value="F:ATP binding"/>
    <property type="evidence" value="ECO:0007669"/>
    <property type="project" value="UniProtKB-KW"/>
</dbReference>
<dbReference type="Pfam" id="PF23593">
    <property type="entry name" value="HEAT_ATR"/>
    <property type="match status" value="1"/>
</dbReference>
<gene>
    <name evidence="17" type="ORF">BXZ70DRAFT_1032531</name>
</gene>
<dbReference type="InterPro" id="IPR003152">
    <property type="entry name" value="FATC_dom"/>
</dbReference>
<dbReference type="Pfam" id="PF02259">
    <property type="entry name" value="FAT"/>
    <property type="match status" value="1"/>
</dbReference>
<dbReference type="PANTHER" id="PTHR11139">
    <property type="entry name" value="ATAXIA TELANGIECTASIA MUTATED ATM -RELATED"/>
    <property type="match status" value="1"/>
</dbReference>
<comment type="catalytic activity">
    <reaction evidence="13">
        <text>L-seryl-[protein] + ATP = O-phospho-L-seryl-[protein] + ADP + H(+)</text>
        <dbReference type="Rhea" id="RHEA:17989"/>
        <dbReference type="Rhea" id="RHEA-COMP:9863"/>
        <dbReference type="Rhea" id="RHEA-COMP:11604"/>
        <dbReference type="ChEBI" id="CHEBI:15378"/>
        <dbReference type="ChEBI" id="CHEBI:29999"/>
        <dbReference type="ChEBI" id="CHEBI:30616"/>
        <dbReference type="ChEBI" id="CHEBI:83421"/>
        <dbReference type="ChEBI" id="CHEBI:456216"/>
        <dbReference type="EC" id="2.7.11.1"/>
    </reaction>
</comment>
<reference evidence="17" key="1">
    <citation type="journal article" date="2021" name="New Phytol.">
        <title>Evolutionary innovations through gain and loss of genes in the ectomycorrhizal Boletales.</title>
        <authorList>
            <person name="Wu G."/>
            <person name="Miyauchi S."/>
            <person name="Morin E."/>
            <person name="Kuo A."/>
            <person name="Drula E."/>
            <person name="Varga T."/>
            <person name="Kohler A."/>
            <person name="Feng B."/>
            <person name="Cao Y."/>
            <person name="Lipzen A."/>
            <person name="Daum C."/>
            <person name="Hundley H."/>
            <person name="Pangilinan J."/>
            <person name="Johnson J."/>
            <person name="Barry K."/>
            <person name="LaButti K."/>
            <person name="Ng V."/>
            <person name="Ahrendt S."/>
            <person name="Min B."/>
            <person name="Choi I.G."/>
            <person name="Park H."/>
            <person name="Plett J.M."/>
            <person name="Magnuson J."/>
            <person name="Spatafora J.W."/>
            <person name="Nagy L.G."/>
            <person name="Henrissat B."/>
            <person name="Grigoriev I.V."/>
            <person name="Yang Z.L."/>
            <person name="Xu J."/>
            <person name="Martin F.M."/>
        </authorList>
    </citation>
    <scope>NUCLEOTIDE SEQUENCE</scope>
    <source>
        <strain evidence="17">KKN 215</strain>
    </source>
</reference>
<dbReference type="InterPro" id="IPR011009">
    <property type="entry name" value="Kinase-like_dom_sf"/>
</dbReference>
<keyword evidence="8" id="KW-0418">Kinase</keyword>
<dbReference type="InterPro" id="IPR057564">
    <property type="entry name" value="HEAT_ATR"/>
</dbReference>
<evidence type="ECO:0000256" key="10">
    <source>
        <dbReference type="ARBA" id="ARBA00023204"/>
    </source>
</evidence>
<evidence type="ECO:0000259" key="15">
    <source>
        <dbReference type="PROSITE" id="PS51189"/>
    </source>
</evidence>
<dbReference type="EMBL" id="JAEVFJ010000023">
    <property type="protein sequence ID" value="KAH8096675.1"/>
    <property type="molecule type" value="Genomic_DNA"/>
</dbReference>
<evidence type="ECO:0000256" key="12">
    <source>
        <dbReference type="ARBA" id="ARBA00047899"/>
    </source>
</evidence>
<keyword evidence="7" id="KW-0227">DNA damage</keyword>
<feature type="domain" description="FAT" evidence="15">
    <location>
        <begin position="951"/>
        <end position="1518"/>
    </location>
</feature>
<dbReference type="GO" id="GO:0000077">
    <property type="term" value="P:DNA damage checkpoint signaling"/>
    <property type="evidence" value="ECO:0007669"/>
    <property type="project" value="TreeGrafter"/>
</dbReference>
<organism evidence="17 18">
    <name type="scientific">Cristinia sonorae</name>
    <dbReference type="NCBI Taxonomy" id="1940300"/>
    <lineage>
        <taxon>Eukaryota</taxon>
        <taxon>Fungi</taxon>
        <taxon>Dikarya</taxon>
        <taxon>Basidiomycota</taxon>
        <taxon>Agaricomycotina</taxon>
        <taxon>Agaricomycetes</taxon>
        <taxon>Agaricomycetidae</taxon>
        <taxon>Agaricales</taxon>
        <taxon>Pleurotineae</taxon>
        <taxon>Stephanosporaceae</taxon>
        <taxon>Cristinia</taxon>
    </lineage>
</organism>
<accession>A0A8K0UJW9</accession>
<comment type="similarity">
    <text evidence="2">Belongs to the PI3/PI4-kinase family. ATM subfamily.</text>
</comment>
<dbReference type="SUPFAM" id="SSF48452">
    <property type="entry name" value="TPR-like"/>
    <property type="match status" value="1"/>
</dbReference>
<dbReference type="InterPro" id="IPR011989">
    <property type="entry name" value="ARM-like"/>
</dbReference>
<feature type="domain" description="PI3K/PI4K catalytic" evidence="14">
    <location>
        <begin position="1622"/>
        <end position="1932"/>
    </location>
</feature>
<evidence type="ECO:0000256" key="3">
    <source>
        <dbReference type="ARBA" id="ARBA00012513"/>
    </source>
</evidence>
<dbReference type="InterPro" id="IPR050517">
    <property type="entry name" value="DDR_Repair_Kinase"/>
</dbReference>
<evidence type="ECO:0000256" key="6">
    <source>
        <dbReference type="ARBA" id="ARBA00022741"/>
    </source>
</evidence>
<dbReference type="Pfam" id="PF02260">
    <property type="entry name" value="FATC"/>
    <property type="match status" value="1"/>
</dbReference>
<evidence type="ECO:0000256" key="2">
    <source>
        <dbReference type="ARBA" id="ARBA00010769"/>
    </source>
</evidence>
<sequence length="1980" mass="222289">WRTRIRTIVQAIVEPDEVAWMDDDETLSDMQYITRALTEVENRFDRPVYNPSATARLTLAKHLAELPCALFHDSDSSCVKPDRMLAVSTIPVCLRVSISLLEGSNTEVTPAVRRAVFDAIGRGTRHHTMGFGGRKFEHVAEIIYMGMRNTDRGVRLSAGRALAELVHLYEAVGKGSSARTEPLFKNLLRICDSSDYRLAETALISAGYIGKITTGEVLYRVTSCLISYIGHANPIIRGGAYMQLTALAKHHNKSPYSFLSPHMSQIAPKLVSRYTTQPTVLVEVCRFLAVQTSAFMNVTQSYTLPHLFADRDVRTLEAMGEELGTKPHSMFLTYAPVILAHAFLLPPGQTNSVLTFIVGVLQEASGSSTIDMPSVVRSCVMNLLAELVIVMGQEDEGAVERATQALLKVENAVSAIRTQSRTRTDPEKGISALLKQYMLGIITHLNDLLRDVKVKNALESKKQILRSLGPFVLHLGPAANNVAPQLMATMQTMVAIPEFADVTLASWFTFLTTLELRDLGPHVGPSSASFVGCWPTFSLQARETAKRCLDYIVVEKGKELGEYLDDLVDLGTIPQLAATNQRLGELRRHWTPPFKLQKLLERSASDSITVALRSLGELKTFMASNDIFLGSLSSGDMFDPLVGRILSTLISAACRDTEGSEPLRQLAFECMGILGAVDPDRFDLNTSDSRMIMLSNFTDENESIAFALHLISDVLVGAFRSTSDIGHQSHLAYALQELLKFCRFTSSLVNPGSGGGSVPLKVRNRWNSLPKYVVETITPLLESRYQLQVRVPSETQHPIYPTLSTYREWIQCWADYLIGQTSKQAQTIFGNFKSVVRNKDVGVAHHLLPHLVLNVLVSGSDEAAQNIRLELLVVLEDQVDPDSTSTFDKKDLSAQAVFMLMDHLNKWLRVMRQDINNKKTESKRGRNSGATEPEEQLMKVDSILTSIDQSLMAKAALQCKAYGRALMSFEQQILALRSHGITQELPEYYERLHEIYSYLEEPDGMEGVSTLILSPSLEHQIRQHESTGRWTSAQSCWEVRLQHSPNDLQSHLGLMRCLKNLGHYDTMRTHVKGILTRYPDWHADLIGYQVESDWIVGDWDEVQKSLQSTESGEIQVKSADPSAGPILLARILLAMRAGDDAAVLDALSRARQILGAPISAAGPRGYRRSYDAVLSLHMVHELDLIHQMTSGQQANGKRLDDLLRQLSTRLDSTLPAFRIREPVLSMRRTAFGLRYAQTPEMISRSWLLSAKLARKAGYWQTAYSAVLHARHTNHPFSFLESAKLVKASGEPLRALQDLDNSLKLAEVGAPKPNGPTTNRTDSGDVIDLTSDEPADEAKQMKAKALVLRARWMNDSDRYEQSKVLKVFQDATEIYQKWESGWFHLGQFQDECFKGLSPADQINRGTRMNLQTVRCYGKAIKYGSKYIYQTVPRLLTLWLDMGEDKDIKNTEIFSRVNKEVAKAIMSVPMHKWYTAFPQIVSRVGHSNETVYSVLARLIQAVISEYPKQALWLFTSVVKSTKDMRRVRGTAILEKLKATRNDVGKLISASLGMTEALLALCDLHIKDDRKSISMSKDVPRLWKLSTSTLIIPLQESLTASLPPTSSADATHQPFPVDAPTFYKFLDEIEIMKSLARPRKITIQGSNGQIYMFLGKPRDDLRKDARLMDFNAIINKLLKSNSESRRRQLHIRTYGVVTLNEECGFIQWVPNTVPLRPLILKGYEDRNIRPWSNELGMVFARIKEQTDREAAKIFREEVLTLFPPVFHEWFIETFPEPSVWLTSRLSYSRTAAVMSMVGFILGLGDRHCENILLDINTGDVVHVDFNCLFEKGKSLETPERVPFRLTQNISDGFGITGPEGFFRIACEVTMQLLRDNKDSLMSVLDAFVHDPLVEWEDEKRKLEREAQRRNTGNVNTVRASVDLRKLAKNALNPIEKKLKGIYSTGKEKTEREISTSSLVQILIQEATDESNLAKMYPGWAPWH</sequence>
<keyword evidence="5" id="KW-0808">Transferase</keyword>
<evidence type="ECO:0000256" key="13">
    <source>
        <dbReference type="ARBA" id="ARBA00048679"/>
    </source>
</evidence>
<dbReference type="SMART" id="SM01343">
    <property type="entry name" value="FATC"/>
    <property type="match status" value="1"/>
</dbReference>
<evidence type="ECO:0000256" key="9">
    <source>
        <dbReference type="ARBA" id="ARBA00022840"/>
    </source>
</evidence>
<dbReference type="InterPro" id="IPR003151">
    <property type="entry name" value="PIK-rel_kinase_FAT"/>
</dbReference>
<dbReference type="InterPro" id="IPR016024">
    <property type="entry name" value="ARM-type_fold"/>
</dbReference>
<dbReference type="InterPro" id="IPR036940">
    <property type="entry name" value="PI3/4_kinase_cat_sf"/>
</dbReference>
<dbReference type="SMART" id="SM00146">
    <property type="entry name" value="PI3Kc"/>
    <property type="match status" value="1"/>
</dbReference>
<dbReference type="Gene3D" id="1.10.1070.11">
    <property type="entry name" value="Phosphatidylinositol 3-/4-kinase, catalytic domain"/>
    <property type="match status" value="1"/>
</dbReference>
<evidence type="ECO:0000259" key="14">
    <source>
        <dbReference type="PROSITE" id="PS50290"/>
    </source>
</evidence>
<dbReference type="Pfam" id="PF08064">
    <property type="entry name" value="UME"/>
    <property type="match status" value="1"/>
</dbReference>
<feature type="domain" description="FATC" evidence="16">
    <location>
        <begin position="1948"/>
        <end position="1980"/>
    </location>
</feature>
<dbReference type="GO" id="GO:0005634">
    <property type="term" value="C:nucleus"/>
    <property type="evidence" value="ECO:0007669"/>
    <property type="project" value="UniProtKB-SubCell"/>
</dbReference>
<dbReference type="SMART" id="SM00802">
    <property type="entry name" value="UME"/>
    <property type="match status" value="1"/>
</dbReference>
<name>A0A8K0UJW9_9AGAR</name>
<dbReference type="GO" id="GO:0006281">
    <property type="term" value="P:DNA repair"/>
    <property type="evidence" value="ECO:0007669"/>
    <property type="project" value="UniProtKB-KW"/>
</dbReference>
<keyword evidence="18" id="KW-1185">Reference proteome</keyword>
<proteinExistence type="inferred from homology"/>
<feature type="non-terminal residue" evidence="17">
    <location>
        <position position="1"/>
    </location>
</feature>
<keyword evidence="6" id="KW-0547">Nucleotide-binding</keyword>
<evidence type="ECO:0000313" key="18">
    <source>
        <dbReference type="Proteomes" id="UP000813824"/>
    </source>
</evidence>
<dbReference type="PROSITE" id="PS00916">
    <property type="entry name" value="PI3_4_KINASE_2"/>
    <property type="match status" value="1"/>
</dbReference>
<dbReference type="OrthoDB" id="381190at2759"/>
<dbReference type="Gene3D" id="1.25.10.10">
    <property type="entry name" value="Leucine-rich Repeat Variant"/>
    <property type="match status" value="1"/>
</dbReference>